<dbReference type="RefSeq" id="WP_086135959.1">
    <property type="nucleotide sequence ID" value="NZ_MIMU01000091.1"/>
</dbReference>
<feature type="transmembrane region" description="Helical" evidence="6">
    <location>
        <begin position="215"/>
        <end position="239"/>
    </location>
</feature>
<keyword evidence="3 6" id="KW-0812">Transmembrane</keyword>
<evidence type="ECO:0000256" key="2">
    <source>
        <dbReference type="ARBA" id="ARBA00022475"/>
    </source>
</evidence>
<protein>
    <submittedName>
        <fullName evidence="7">Poly-gamma-glutamate biosynthesis protein</fullName>
    </submittedName>
</protein>
<dbReference type="PANTHER" id="PTHR30250">
    <property type="entry name" value="PST FAMILY PREDICTED COLANIC ACID TRANSPORTER"/>
    <property type="match status" value="1"/>
</dbReference>
<feature type="transmembrane region" description="Helical" evidence="6">
    <location>
        <begin position="449"/>
        <end position="469"/>
    </location>
</feature>
<dbReference type="EMBL" id="MIMU01000091">
    <property type="protein sequence ID" value="OTA84676.1"/>
    <property type="molecule type" value="Genomic_DNA"/>
</dbReference>
<feature type="transmembrane region" description="Helical" evidence="6">
    <location>
        <begin position="21"/>
        <end position="39"/>
    </location>
</feature>
<evidence type="ECO:0000256" key="5">
    <source>
        <dbReference type="ARBA" id="ARBA00023136"/>
    </source>
</evidence>
<feature type="transmembrane region" description="Helical" evidence="6">
    <location>
        <begin position="89"/>
        <end position="109"/>
    </location>
</feature>
<dbReference type="CDD" id="cd13128">
    <property type="entry name" value="MATE_Wzx_like"/>
    <property type="match status" value="1"/>
</dbReference>
<feature type="transmembrane region" description="Helical" evidence="6">
    <location>
        <begin position="291"/>
        <end position="310"/>
    </location>
</feature>
<keyword evidence="4 6" id="KW-1133">Transmembrane helix</keyword>
<feature type="transmembrane region" description="Helical" evidence="6">
    <location>
        <begin position="360"/>
        <end position="378"/>
    </location>
</feature>
<gene>
    <name evidence="7" type="ORF">BHL82_06465</name>
</gene>
<evidence type="ECO:0000256" key="4">
    <source>
        <dbReference type="ARBA" id="ARBA00022989"/>
    </source>
</evidence>
<evidence type="ECO:0000256" key="1">
    <source>
        <dbReference type="ARBA" id="ARBA00004651"/>
    </source>
</evidence>
<dbReference type="PANTHER" id="PTHR30250:SF11">
    <property type="entry name" value="O-ANTIGEN TRANSPORTER-RELATED"/>
    <property type="match status" value="1"/>
</dbReference>
<name>A0A1Y2UMD7_LIMRT</name>
<feature type="transmembrane region" description="Helical" evidence="6">
    <location>
        <begin position="330"/>
        <end position="353"/>
    </location>
</feature>
<feature type="transmembrane region" description="Helical" evidence="6">
    <location>
        <begin position="51"/>
        <end position="68"/>
    </location>
</feature>
<keyword evidence="5 6" id="KW-0472">Membrane</keyword>
<reference evidence="7 8" key="1">
    <citation type="submission" date="2016-09" db="EMBL/GenBank/DDBJ databases">
        <title>Lactobacillus reuteri KLR3005, genome sequencing and assembly.</title>
        <authorList>
            <person name="Lee J.-Y."/>
            <person name="Kim E.B."/>
            <person name="Choi Y.-J."/>
        </authorList>
    </citation>
    <scope>NUCLEOTIDE SEQUENCE [LARGE SCALE GENOMIC DNA]</scope>
    <source>
        <strain evidence="7 8">KLR3005</strain>
    </source>
</reference>
<dbReference type="AlphaFoldDB" id="A0A1Y2UMD7"/>
<feature type="transmembrane region" description="Helical" evidence="6">
    <location>
        <begin position="423"/>
        <end position="443"/>
    </location>
</feature>
<dbReference type="InterPro" id="IPR050833">
    <property type="entry name" value="Poly_Biosynth_Transport"/>
</dbReference>
<comment type="caution">
    <text evidence="7">The sequence shown here is derived from an EMBL/GenBank/DDBJ whole genome shotgun (WGS) entry which is preliminary data.</text>
</comment>
<evidence type="ECO:0000313" key="8">
    <source>
        <dbReference type="Proteomes" id="UP000194286"/>
    </source>
</evidence>
<feature type="transmembrane region" description="Helical" evidence="6">
    <location>
        <begin position="384"/>
        <end position="402"/>
    </location>
</feature>
<dbReference type="InterPro" id="IPR002797">
    <property type="entry name" value="Polysacc_synth"/>
</dbReference>
<feature type="transmembrane region" description="Helical" evidence="6">
    <location>
        <begin position="172"/>
        <end position="194"/>
    </location>
</feature>
<proteinExistence type="predicted"/>
<sequence>MNHRMRSLKINAALNGLRQGLNFLYPLITFPYVSRVLSIESVGIYNFSNTYINYFMLLAALGISTYAVREGAKYRDNKIKINKFVNEIFTINILSTLLAYFLLIVTLIIFNNLHVYVLCILIFSIQIMFTTIGTEWVYTIYEDYTYITIRSIIFKLLSIVMLFLFVRQKNDYLAYSFVTVFATVGSNLLNFFHLKTYFSIAIIRKINFKKHIKPILTIFFSTMAVTLYVSSDITILGLFKSNYAVGIYSIATKIYTIIVQLIAAVIIVTIPRLAMLYGLQRKVEYKKILGSLLNLILLIIIPAAIGLILFSKEVVTIIGGTKYLNSSIPLNILAVTMIFSILNTIVSECVLIPSKREKKLFFVNLFVGIFNVIFNIVLIPQWSYIAAACTTFLSESMSLVLNTANSWDILNDILKSQNVYRNIIHSIVGSIGVIIVCLIMKELFFNKVILMLMAIILSALVYVLILIIMHNQIVRTNITKLVEKIK</sequence>
<evidence type="ECO:0000256" key="6">
    <source>
        <dbReference type="SAM" id="Phobius"/>
    </source>
</evidence>
<dbReference type="GO" id="GO:0005886">
    <property type="term" value="C:plasma membrane"/>
    <property type="evidence" value="ECO:0007669"/>
    <property type="project" value="UniProtKB-SubCell"/>
</dbReference>
<dbReference type="Proteomes" id="UP000194286">
    <property type="component" value="Unassembled WGS sequence"/>
</dbReference>
<feature type="transmembrane region" description="Helical" evidence="6">
    <location>
        <begin position="115"/>
        <end position="137"/>
    </location>
</feature>
<dbReference type="Pfam" id="PF01943">
    <property type="entry name" value="Polysacc_synt"/>
    <property type="match status" value="1"/>
</dbReference>
<keyword evidence="2" id="KW-1003">Cell membrane</keyword>
<evidence type="ECO:0000256" key="3">
    <source>
        <dbReference type="ARBA" id="ARBA00022692"/>
    </source>
</evidence>
<comment type="subcellular location">
    <subcellularLocation>
        <location evidence="1">Cell membrane</location>
        <topology evidence="1">Multi-pass membrane protein</topology>
    </subcellularLocation>
</comment>
<organism evidence="7 8">
    <name type="scientific">Limosilactobacillus reuteri</name>
    <name type="common">Lactobacillus reuteri</name>
    <dbReference type="NCBI Taxonomy" id="1598"/>
    <lineage>
        <taxon>Bacteria</taxon>
        <taxon>Bacillati</taxon>
        <taxon>Bacillota</taxon>
        <taxon>Bacilli</taxon>
        <taxon>Lactobacillales</taxon>
        <taxon>Lactobacillaceae</taxon>
        <taxon>Limosilactobacillus</taxon>
    </lineage>
</organism>
<accession>A0A1Y2UMD7</accession>
<feature type="transmembrane region" description="Helical" evidence="6">
    <location>
        <begin position="245"/>
        <end position="270"/>
    </location>
</feature>
<feature type="transmembrane region" description="Helical" evidence="6">
    <location>
        <begin position="144"/>
        <end position="166"/>
    </location>
</feature>
<evidence type="ECO:0000313" key="7">
    <source>
        <dbReference type="EMBL" id="OTA84676.1"/>
    </source>
</evidence>